<dbReference type="AlphaFoldDB" id="A0AAW2PDA5"/>
<accession>A0AAW2PDA5</accession>
<dbReference type="EMBL" id="JACGWK010000005">
    <property type="protein sequence ID" value="KAL0354124.1"/>
    <property type="molecule type" value="Genomic_DNA"/>
</dbReference>
<name>A0AAW2PDA5_9LAMI</name>
<gene>
    <name evidence="1" type="ORF">Sangu_0993700</name>
</gene>
<evidence type="ECO:0000313" key="1">
    <source>
        <dbReference type="EMBL" id="KAL0354124.1"/>
    </source>
</evidence>
<comment type="caution">
    <text evidence="1">The sequence shown here is derived from an EMBL/GenBank/DDBJ whole genome shotgun (WGS) entry which is preliminary data.</text>
</comment>
<dbReference type="InterPro" id="IPR004242">
    <property type="entry name" value="Transposase_21"/>
</dbReference>
<sequence length="252" mass="28625">MVFYATRPSYFTSSRESVPDDGTRSCPMDAGTSSYIYGGGGMYDYDESGLADHFSNIVHAADQLLWNGCTQSQLGVVVELADFKANGHISEQIYDKISQWSNRILPYDHTLSGNYYSKKKLVKDLVYPLRRLIHVRMVACCTGRMTSIWSTANSVGMLEKPRNIWLGLCIDDFVPHDQYSHTYSCWSVIITLYNLPPGMCMSFEHIFFTIVIPGPSNPKRLIDVYLEPLIEERLQLLHVGVRTYDHATDRVS</sequence>
<proteinExistence type="predicted"/>
<reference evidence="1" key="2">
    <citation type="journal article" date="2024" name="Plant">
        <title>Genomic evolution and insights into agronomic trait innovations of Sesamum species.</title>
        <authorList>
            <person name="Miao H."/>
            <person name="Wang L."/>
            <person name="Qu L."/>
            <person name="Liu H."/>
            <person name="Sun Y."/>
            <person name="Le M."/>
            <person name="Wang Q."/>
            <person name="Wei S."/>
            <person name="Zheng Y."/>
            <person name="Lin W."/>
            <person name="Duan Y."/>
            <person name="Cao H."/>
            <person name="Xiong S."/>
            <person name="Wang X."/>
            <person name="Wei L."/>
            <person name="Li C."/>
            <person name="Ma Q."/>
            <person name="Ju M."/>
            <person name="Zhao R."/>
            <person name="Li G."/>
            <person name="Mu C."/>
            <person name="Tian Q."/>
            <person name="Mei H."/>
            <person name="Zhang T."/>
            <person name="Gao T."/>
            <person name="Zhang H."/>
        </authorList>
    </citation>
    <scope>NUCLEOTIDE SEQUENCE</scope>
    <source>
        <strain evidence="1">G01</strain>
    </source>
</reference>
<protein>
    <submittedName>
        <fullName evidence="1">Uncharacterized protein</fullName>
    </submittedName>
</protein>
<dbReference type="Pfam" id="PF02992">
    <property type="entry name" value="Transposase_21"/>
    <property type="match status" value="1"/>
</dbReference>
<reference evidence="1" key="1">
    <citation type="submission" date="2020-06" db="EMBL/GenBank/DDBJ databases">
        <authorList>
            <person name="Li T."/>
            <person name="Hu X."/>
            <person name="Zhang T."/>
            <person name="Song X."/>
            <person name="Zhang H."/>
            <person name="Dai N."/>
            <person name="Sheng W."/>
            <person name="Hou X."/>
            <person name="Wei L."/>
        </authorList>
    </citation>
    <scope>NUCLEOTIDE SEQUENCE</scope>
    <source>
        <strain evidence="1">G01</strain>
        <tissue evidence="1">Leaf</tissue>
    </source>
</reference>
<organism evidence="1">
    <name type="scientific">Sesamum angustifolium</name>
    <dbReference type="NCBI Taxonomy" id="2727405"/>
    <lineage>
        <taxon>Eukaryota</taxon>
        <taxon>Viridiplantae</taxon>
        <taxon>Streptophyta</taxon>
        <taxon>Embryophyta</taxon>
        <taxon>Tracheophyta</taxon>
        <taxon>Spermatophyta</taxon>
        <taxon>Magnoliopsida</taxon>
        <taxon>eudicotyledons</taxon>
        <taxon>Gunneridae</taxon>
        <taxon>Pentapetalae</taxon>
        <taxon>asterids</taxon>
        <taxon>lamiids</taxon>
        <taxon>Lamiales</taxon>
        <taxon>Pedaliaceae</taxon>
        <taxon>Sesamum</taxon>
    </lineage>
</organism>